<dbReference type="PROSITE" id="PS50893">
    <property type="entry name" value="ABC_TRANSPORTER_2"/>
    <property type="match status" value="1"/>
</dbReference>
<dbReference type="PANTHER" id="PTHR42788">
    <property type="entry name" value="TAURINE IMPORT ATP-BINDING PROTEIN-RELATED"/>
    <property type="match status" value="1"/>
</dbReference>
<comment type="similarity">
    <text evidence="2">Belongs to the ABC transporter superfamily. Nitrate/nitrite/cyanate uptake transporter (NitT) (TC 3.A.1.16) family.</text>
</comment>
<dbReference type="AlphaFoldDB" id="A0A7C3VJT3"/>
<evidence type="ECO:0000313" key="7">
    <source>
        <dbReference type="EMBL" id="HGG02839.1"/>
    </source>
</evidence>
<name>A0A7C3VJT3_9CYAN</name>
<evidence type="ECO:0000256" key="2">
    <source>
        <dbReference type="ARBA" id="ARBA00009440"/>
    </source>
</evidence>
<gene>
    <name evidence="7" type="ORF">ENR15_19900</name>
</gene>
<organism evidence="7">
    <name type="scientific">Planktothricoides sp. SpSt-374</name>
    <dbReference type="NCBI Taxonomy" id="2282167"/>
    <lineage>
        <taxon>Bacteria</taxon>
        <taxon>Bacillati</taxon>
        <taxon>Cyanobacteriota</taxon>
        <taxon>Cyanophyceae</taxon>
        <taxon>Oscillatoriophycideae</taxon>
        <taxon>Oscillatoriales</taxon>
        <taxon>Oscillatoriaceae</taxon>
        <taxon>Planktothricoides</taxon>
    </lineage>
</organism>
<dbReference type="CDD" id="cd03293">
    <property type="entry name" value="ABC_NrtD_SsuB_transporters"/>
    <property type="match status" value="1"/>
</dbReference>
<dbReference type="InterPro" id="IPR003593">
    <property type="entry name" value="AAA+_ATPase"/>
</dbReference>
<protein>
    <submittedName>
        <fullName evidence="7">ABC transporter ATP-binding protein</fullName>
    </submittedName>
</protein>
<evidence type="ECO:0000256" key="4">
    <source>
        <dbReference type="ARBA" id="ARBA00022741"/>
    </source>
</evidence>
<dbReference type="InterPro" id="IPR050166">
    <property type="entry name" value="ABC_transporter_ATP-bind"/>
</dbReference>
<comment type="subcellular location">
    <subcellularLocation>
        <location evidence="1">Cell inner membrane</location>
        <topology evidence="1">Peripheral membrane protein</topology>
    </subcellularLocation>
</comment>
<dbReference type="GO" id="GO:0016887">
    <property type="term" value="F:ATP hydrolysis activity"/>
    <property type="evidence" value="ECO:0007669"/>
    <property type="project" value="InterPro"/>
</dbReference>
<evidence type="ECO:0000256" key="1">
    <source>
        <dbReference type="ARBA" id="ARBA00004417"/>
    </source>
</evidence>
<feature type="domain" description="ABC transporter" evidence="6">
    <location>
        <begin position="3"/>
        <end position="234"/>
    </location>
</feature>
<proteinExistence type="inferred from homology"/>
<comment type="caution">
    <text evidence="7">The sequence shown here is derived from an EMBL/GenBank/DDBJ whole genome shotgun (WGS) entry which is preliminary data.</text>
</comment>
<accession>A0A7C3VJT3</accession>
<dbReference type="PANTHER" id="PTHR42788:SF13">
    <property type="entry name" value="ALIPHATIC SULFONATES IMPORT ATP-BINDING PROTEIN SSUB"/>
    <property type="match status" value="1"/>
</dbReference>
<keyword evidence="5 7" id="KW-0067">ATP-binding</keyword>
<dbReference type="PROSITE" id="PS00211">
    <property type="entry name" value="ABC_TRANSPORTER_1"/>
    <property type="match status" value="1"/>
</dbReference>
<evidence type="ECO:0000256" key="3">
    <source>
        <dbReference type="ARBA" id="ARBA00022448"/>
    </source>
</evidence>
<dbReference type="GO" id="GO:0005886">
    <property type="term" value="C:plasma membrane"/>
    <property type="evidence" value="ECO:0007669"/>
    <property type="project" value="UniProtKB-SubCell"/>
</dbReference>
<dbReference type="SUPFAM" id="SSF52540">
    <property type="entry name" value="P-loop containing nucleoside triphosphate hydrolases"/>
    <property type="match status" value="1"/>
</dbReference>
<dbReference type="Gene3D" id="3.40.50.300">
    <property type="entry name" value="P-loop containing nucleotide triphosphate hydrolases"/>
    <property type="match status" value="1"/>
</dbReference>
<dbReference type="Pfam" id="PF00005">
    <property type="entry name" value="ABC_tran"/>
    <property type="match status" value="1"/>
</dbReference>
<evidence type="ECO:0000259" key="6">
    <source>
        <dbReference type="PROSITE" id="PS50893"/>
    </source>
</evidence>
<reference evidence="7" key="1">
    <citation type="journal article" date="2020" name="mSystems">
        <title>Genome- and Community-Level Interaction Insights into Carbon Utilization and Element Cycling Functions of Hydrothermarchaeota in Hydrothermal Sediment.</title>
        <authorList>
            <person name="Zhou Z."/>
            <person name="Liu Y."/>
            <person name="Xu W."/>
            <person name="Pan J."/>
            <person name="Luo Z.H."/>
            <person name="Li M."/>
        </authorList>
    </citation>
    <scope>NUCLEOTIDE SEQUENCE [LARGE SCALE GENOMIC DNA]</scope>
    <source>
        <strain evidence="7">SpSt-374</strain>
    </source>
</reference>
<keyword evidence="3" id="KW-0813">Transport</keyword>
<dbReference type="EMBL" id="DSPX01000200">
    <property type="protein sequence ID" value="HGG02839.1"/>
    <property type="molecule type" value="Genomic_DNA"/>
</dbReference>
<dbReference type="SMART" id="SM00382">
    <property type="entry name" value="AAA"/>
    <property type="match status" value="1"/>
</dbReference>
<keyword evidence="4" id="KW-0547">Nucleotide-binding</keyword>
<dbReference type="GO" id="GO:0005524">
    <property type="term" value="F:ATP binding"/>
    <property type="evidence" value="ECO:0007669"/>
    <property type="project" value="UniProtKB-KW"/>
</dbReference>
<evidence type="ECO:0000256" key="5">
    <source>
        <dbReference type="ARBA" id="ARBA00022840"/>
    </source>
</evidence>
<dbReference type="InterPro" id="IPR027417">
    <property type="entry name" value="P-loop_NTPase"/>
</dbReference>
<dbReference type="InterPro" id="IPR017871">
    <property type="entry name" value="ABC_transporter-like_CS"/>
</dbReference>
<dbReference type="InterPro" id="IPR003439">
    <property type="entry name" value="ABC_transporter-like_ATP-bd"/>
</dbReference>
<sequence length="249" mass="27439">MNLEVSSLSKKFLKNGNPIVVLQDINLFVENREFVCVVGASGSGKSTLLRLIAGLDSPTSGAIVVDGHPVCGPGSDRGLVFQNYSLYPWMTVAENVGFGLKLQGFTDAERQQRVGYYLEVVGLAKFASAFPKTLSGGMQQRVAIARALASRPKILLMDEPFGALDLFTKESMQEFLLQLWQQTGTTILMITHDIEEAVFLAQRIYILSANPGTIAGEILISFPESRSFSLKKSRHFMKFKNQVSQLIRS</sequence>